<dbReference type="STRING" id="1122184.SAMN02745176_01378"/>
<evidence type="ECO:0000313" key="6">
    <source>
        <dbReference type="EMBL" id="SHI79687.1"/>
    </source>
</evidence>
<name>A0A1M6E2G0_9FIRM</name>
<evidence type="ECO:0000256" key="1">
    <source>
        <dbReference type="ARBA" id="ARBA00001974"/>
    </source>
</evidence>
<dbReference type="AlphaFoldDB" id="A0A1M6E2G0"/>
<accession>A0A1M6E2G0</accession>
<organism evidence="6 7">
    <name type="scientific">Lutispora thermophila DSM 19022</name>
    <dbReference type="NCBI Taxonomy" id="1122184"/>
    <lineage>
        <taxon>Bacteria</taxon>
        <taxon>Bacillati</taxon>
        <taxon>Bacillota</taxon>
        <taxon>Clostridia</taxon>
        <taxon>Lutisporales</taxon>
        <taxon>Lutisporaceae</taxon>
        <taxon>Lutispora</taxon>
    </lineage>
</organism>
<feature type="domain" description="RsdA/BaiN/AoA(So)-like Rossmann fold-like" evidence="4">
    <location>
        <begin position="5"/>
        <end position="405"/>
    </location>
</feature>
<dbReference type="Gene3D" id="1.10.8.260">
    <property type="entry name" value="HI0933 insert domain-like"/>
    <property type="match status" value="1"/>
</dbReference>
<dbReference type="Proteomes" id="UP000184442">
    <property type="component" value="Unassembled WGS sequence"/>
</dbReference>
<proteinExistence type="predicted"/>
<evidence type="ECO:0000259" key="5">
    <source>
        <dbReference type="Pfam" id="PF22780"/>
    </source>
</evidence>
<dbReference type="InterPro" id="IPR057661">
    <property type="entry name" value="RsdA/BaiN/AoA(So)_Rossmann"/>
</dbReference>
<evidence type="ECO:0008006" key="8">
    <source>
        <dbReference type="Google" id="ProtNLM"/>
    </source>
</evidence>
<feature type="domain" description="RsdA/BaiN/AoA(So)-like insert" evidence="5">
    <location>
        <begin position="191"/>
        <end position="353"/>
    </location>
</feature>
<dbReference type="InterPro" id="IPR036188">
    <property type="entry name" value="FAD/NAD-bd_sf"/>
</dbReference>
<evidence type="ECO:0000259" key="4">
    <source>
        <dbReference type="Pfam" id="PF03486"/>
    </source>
</evidence>
<evidence type="ECO:0000313" key="7">
    <source>
        <dbReference type="Proteomes" id="UP000184442"/>
    </source>
</evidence>
<dbReference type="Pfam" id="PF03486">
    <property type="entry name" value="HI0933_like"/>
    <property type="match status" value="1"/>
</dbReference>
<dbReference type="InterPro" id="IPR023166">
    <property type="entry name" value="BaiN-like_dom_sf"/>
</dbReference>
<reference evidence="6 7" key="1">
    <citation type="submission" date="2016-11" db="EMBL/GenBank/DDBJ databases">
        <authorList>
            <person name="Jaros S."/>
            <person name="Januszkiewicz K."/>
            <person name="Wedrychowicz H."/>
        </authorList>
    </citation>
    <scope>NUCLEOTIDE SEQUENCE [LARGE SCALE GENOMIC DNA]</scope>
    <source>
        <strain evidence="6 7">DSM 19022</strain>
    </source>
</reference>
<dbReference type="EMBL" id="FQZS01000008">
    <property type="protein sequence ID" value="SHI79687.1"/>
    <property type="molecule type" value="Genomic_DNA"/>
</dbReference>
<dbReference type="InterPro" id="IPR055178">
    <property type="entry name" value="RsdA/BaiN/AoA(So)-like_dom"/>
</dbReference>
<dbReference type="Pfam" id="PF22780">
    <property type="entry name" value="HI0933_like_1st"/>
    <property type="match status" value="1"/>
</dbReference>
<keyword evidence="2" id="KW-0285">Flavoprotein</keyword>
<keyword evidence="3" id="KW-0274">FAD</keyword>
<dbReference type="SUPFAM" id="SSF160996">
    <property type="entry name" value="HI0933 insert domain-like"/>
    <property type="match status" value="1"/>
</dbReference>
<gene>
    <name evidence="6" type="ORF">SAMN02745176_01378</name>
</gene>
<evidence type="ECO:0000256" key="3">
    <source>
        <dbReference type="ARBA" id="ARBA00022827"/>
    </source>
</evidence>
<dbReference type="NCBIfam" id="TIGR00275">
    <property type="entry name" value="aminoacetone oxidase family FAD-binding enzyme"/>
    <property type="match status" value="1"/>
</dbReference>
<dbReference type="OrthoDB" id="9773233at2"/>
<dbReference type="PRINTS" id="PR00368">
    <property type="entry name" value="FADPNR"/>
</dbReference>
<dbReference type="PANTHER" id="PTHR42887:SF2">
    <property type="entry name" value="OS12G0638800 PROTEIN"/>
    <property type="match status" value="1"/>
</dbReference>
<dbReference type="RefSeq" id="WP_073025497.1">
    <property type="nucleotide sequence ID" value="NZ_FQZS01000008.1"/>
</dbReference>
<evidence type="ECO:0000256" key="2">
    <source>
        <dbReference type="ARBA" id="ARBA00022630"/>
    </source>
</evidence>
<dbReference type="InterPro" id="IPR004792">
    <property type="entry name" value="BaiN-like"/>
</dbReference>
<dbReference type="PANTHER" id="PTHR42887">
    <property type="entry name" value="OS12G0638800 PROTEIN"/>
    <property type="match status" value="1"/>
</dbReference>
<protein>
    <recommendedName>
        <fullName evidence="8">Flavoprotein, HI0933 family</fullName>
    </recommendedName>
</protein>
<sequence length="411" mass="44782">MRELKIAVVGGGAAGMLASIVAARNGAEVLVLEQLPRVGKKLLATGNGRCNLTNINMNIRSFHGSNVNFAISALKKFDQRSAMDFFEDLGIHCVVEGEGKVFPASGQASSVLDVLRFEMERLGVKEICDARVESVSYGKKGFKINVKDRDSMWVDKVILTTGGKANPSLGANGSGYELAKAFGHKIIEPFPSLVKLKLDAPFLKSLSGAKIDGEAAIEVDGKVLRKESGEILFTDYGLSGPPVMQLSRIAGEHLRMGKRVNIALDLFPDMSFEELEDLLERRTYLREDKPFDFSFVGLINKRFINVLLKEAGISDLHMPCRYVTEDDMKAIANKMKRWVMSVSGTQSWSEAQVTAGGVDVSHINPETMESKIAPGLYFAGEIIDIDGDCGGFNLQWAWSSGYIAGLSASSK</sequence>
<comment type="cofactor">
    <cofactor evidence="1">
        <name>FAD</name>
        <dbReference type="ChEBI" id="CHEBI:57692"/>
    </cofactor>
</comment>
<dbReference type="Gene3D" id="2.40.30.10">
    <property type="entry name" value="Translation factors"/>
    <property type="match status" value="1"/>
</dbReference>
<dbReference type="Gene3D" id="3.50.50.60">
    <property type="entry name" value="FAD/NAD(P)-binding domain"/>
    <property type="match status" value="1"/>
</dbReference>
<keyword evidence="7" id="KW-1185">Reference proteome</keyword>
<dbReference type="SUPFAM" id="SSF51905">
    <property type="entry name" value="FAD/NAD(P)-binding domain"/>
    <property type="match status" value="1"/>
</dbReference>